<keyword evidence="1" id="KW-0378">Hydrolase</keyword>
<accession>A0A1G8C9U5</accession>
<keyword evidence="2" id="KW-1185">Reference proteome</keyword>
<dbReference type="RefSeq" id="WP_176955516.1">
    <property type="nucleotide sequence ID" value="NZ_FNCN01000015.1"/>
</dbReference>
<dbReference type="InterPro" id="IPR029062">
    <property type="entry name" value="Class_I_gatase-like"/>
</dbReference>
<dbReference type="AlphaFoldDB" id="A0A1G8C9U5"/>
<dbReference type="STRING" id="504805.SAMN05421505_115111"/>
<evidence type="ECO:0000313" key="2">
    <source>
        <dbReference type="Proteomes" id="UP000198923"/>
    </source>
</evidence>
<proteinExistence type="predicted"/>
<sequence>MDVESAGGAWVDSEAHVGGNLVTGRAWPDHSAWMRAFLKVLRAAA</sequence>
<dbReference type="EMBL" id="FNCN01000015">
    <property type="protein sequence ID" value="SDH42297.1"/>
    <property type="molecule type" value="Genomic_DNA"/>
</dbReference>
<dbReference type="SUPFAM" id="SSF52317">
    <property type="entry name" value="Class I glutamine amidotransferase-like"/>
    <property type="match status" value="1"/>
</dbReference>
<dbReference type="Proteomes" id="UP000198923">
    <property type="component" value="Unassembled WGS sequence"/>
</dbReference>
<dbReference type="Gene3D" id="3.40.50.880">
    <property type="match status" value="1"/>
</dbReference>
<dbReference type="GO" id="GO:0008233">
    <property type="term" value="F:peptidase activity"/>
    <property type="evidence" value="ECO:0007669"/>
    <property type="project" value="UniProtKB-KW"/>
</dbReference>
<reference evidence="1 2" key="1">
    <citation type="submission" date="2016-10" db="EMBL/GenBank/DDBJ databases">
        <authorList>
            <person name="de Groot N.N."/>
        </authorList>
    </citation>
    <scope>NUCLEOTIDE SEQUENCE [LARGE SCALE GENOMIC DNA]</scope>
    <source>
        <strain evidence="1 2">CPCC 201354</strain>
    </source>
</reference>
<gene>
    <name evidence="1" type="ORF">SAMN05421505_115111</name>
</gene>
<keyword evidence="1" id="KW-0645">Protease</keyword>
<protein>
    <submittedName>
        <fullName evidence="1">Protease I</fullName>
    </submittedName>
</protein>
<dbReference type="GO" id="GO:0006508">
    <property type="term" value="P:proteolysis"/>
    <property type="evidence" value="ECO:0007669"/>
    <property type="project" value="UniProtKB-KW"/>
</dbReference>
<evidence type="ECO:0000313" key="1">
    <source>
        <dbReference type="EMBL" id="SDH42297.1"/>
    </source>
</evidence>
<organism evidence="1 2">
    <name type="scientific">Sinosporangium album</name>
    <dbReference type="NCBI Taxonomy" id="504805"/>
    <lineage>
        <taxon>Bacteria</taxon>
        <taxon>Bacillati</taxon>
        <taxon>Actinomycetota</taxon>
        <taxon>Actinomycetes</taxon>
        <taxon>Streptosporangiales</taxon>
        <taxon>Streptosporangiaceae</taxon>
        <taxon>Sinosporangium</taxon>
    </lineage>
</organism>
<name>A0A1G8C9U5_9ACTN</name>